<evidence type="ECO:0000313" key="6">
    <source>
        <dbReference type="Proteomes" id="UP000624325"/>
    </source>
</evidence>
<comment type="similarity">
    <text evidence="1 3">Belongs to the Nudix hydrolase family.</text>
</comment>
<evidence type="ECO:0000256" key="1">
    <source>
        <dbReference type="ARBA" id="ARBA00005582"/>
    </source>
</evidence>
<keyword evidence="6" id="KW-1185">Reference proteome</keyword>
<dbReference type="InterPro" id="IPR020476">
    <property type="entry name" value="Nudix_hydrolase"/>
</dbReference>
<dbReference type="InterPro" id="IPR020084">
    <property type="entry name" value="NUDIX_hydrolase_CS"/>
</dbReference>
<evidence type="ECO:0000256" key="2">
    <source>
        <dbReference type="ARBA" id="ARBA00022801"/>
    </source>
</evidence>
<comment type="caution">
    <text evidence="5">The sequence shown here is derived from an EMBL/GenBank/DDBJ whole genome shotgun (WGS) entry which is preliminary data.</text>
</comment>
<gene>
    <name evidence="5" type="ORF">Air01nite_13550</name>
</gene>
<evidence type="ECO:0000313" key="5">
    <source>
        <dbReference type="EMBL" id="GIF55260.1"/>
    </source>
</evidence>
<dbReference type="InterPro" id="IPR000086">
    <property type="entry name" value="NUDIX_hydrolase_dom"/>
</dbReference>
<dbReference type="CDD" id="cd04678">
    <property type="entry name" value="NUDIX_MTH2_Nudt15"/>
    <property type="match status" value="1"/>
</dbReference>
<dbReference type="Proteomes" id="UP000624325">
    <property type="component" value="Unassembled WGS sequence"/>
</dbReference>
<dbReference type="RefSeq" id="WP_203701045.1">
    <property type="nucleotide sequence ID" value="NZ_BAAALU010000012.1"/>
</dbReference>
<dbReference type="SUPFAM" id="SSF55811">
    <property type="entry name" value="Nudix"/>
    <property type="match status" value="1"/>
</dbReference>
<dbReference type="Gene3D" id="3.90.79.10">
    <property type="entry name" value="Nucleoside Triphosphate Pyrophosphohydrolase"/>
    <property type="match status" value="1"/>
</dbReference>
<dbReference type="PANTHER" id="PTHR16099">
    <property type="entry name" value="8-OXO-DGTP DIPHOSPHATES NUDT15"/>
    <property type="match status" value="1"/>
</dbReference>
<reference evidence="5 6" key="1">
    <citation type="submission" date="2021-01" db="EMBL/GenBank/DDBJ databases">
        <title>Whole genome shotgun sequence of Asanoa iriomotensis NBRC 100142.</title>
        <authorList>
            <person name="Komaki H."/>
            <person name="Tamura T."/>
        </authorList>
    </citation>
    <scope>NUCLEOTIDE SEQUENCE [LARGE SCALE GENOMIC DNA]</scope>
    <source>
        <strain evidence="5 6">NBRC 100142</strain>
    </source>
</reference>
<organism evidence="5 6">
    <name type="scientific">Asanoa iriomotensis</name>
    <dbReference type="NCBI Taxonomy" id="234613"/>
    <lineage>
        <taxon>Bacteria</taxon>
        <taxon>Bacillati</taxon>
        <taxon>Actinomycetota</taxon>
        <taxon>Actinomycetes</taxon>
        <taxon>Micromonosporales</taxon>
        <taxon>Micromonosporaceae</taxon>
        <taxon>Asanoa</taxon>
    </lineage>
</organism>
<dbReference type="Pfam" id="PF00293">
    <property type="entry name" value="NUDIX"/>
    <property type="match status" value="1"/>
</dbReference>
<dbReference type="PROSITE" id="PS00893">
    <property type="entry name" value="NUDIX_BOX"/>
    <property type="match status" value="1"/>
</dbReference>
<dbReference type="PRINTS" id="PR00502">
    <property type="entry name" value="NUDIXFAMILY"/>
</dbReference>
<accession>A0ABQ4BXQ3</accession>
<feature type="domain" description="Nudix hydrolase" evidence="4">
    <location>
        <begin position="8"/>
        <end position="137"/>
    </location>
</feature>
<sequence length="151" mass="17007">MAQASSAAPTVGVGVFVFWNGTFLMGKRRGAHGAGTWSVPGGHPEFGESFEETAQREVQEETGVLIRNIRFGAVTNDLFDVEGKHYVTIWMLSDYRSGEPTITEPDKYDSQGWYDFSTLPDPLFLPWRQLLRSTFISDIRAQLESSDRARR</sequence>
<evidence type="ECO:0000259" key="4">
    <source>
        <dbReference type="PROSITE" id="PS51462"/>
    </source>
</evidence>
<dbReference type="InterPro" id="IPR015797">
    <property type="entry name" value="NUDIX_hydrolase-like_dom_sf"/>
</dbReference>
<proteinExistence type="inferred from homology"/>
<dbReference type="PROSITE" id="PS51462">
    <property type="entry name" value="NUDIX"/>
    <property type="match status" value="1"/>
</dbReference>
<dbReference type="EMBL" id="BONC01000006">
    <property type="protein sequence ID" value="GIF55260.1"/>
    <property type="molecule type" value="Genomic_DNA"/>
</dbReference>
<evidence type="ECO:0000256" key="3">
    <source>
        <dbReference type="RuleBase" id="RU003476"/>
    </source>
</evidence>
<keyword evidence="2 3" id="KW-0378">Hydrolase</keyword>
<protein>
    <submittedName>
        <fullName evidence="5">MutT/nudix family protein</fullName>
    </submittedName>
</protein>
<dbReference type="PANTHER" id="PTHR16099:SF5">
    <property type="entry name" value="NUCLEOTIDE TRIPHOSPHATE DIPHOSPHATASE NUDT15"/>
    <property type="match status" value="1"/>
</dbReference>
<name>A0ABQ4BXQ3_9ACTN</name>